<dbReference type="AlphaFoldDB" id="W1XHJ5"/>
<evidence type="ECO:0000313" key="1">
    <source>
        <dbReference type="EMBL" id="ETJ28965.1"/>
    </source>
</evidence>
<reference evidence="1" key="1">
    <citation type="submission" date="2013-12" db="EMBL/GenBank/DDBJ databases">
        <title>A Varibaculum cambriense genome reconstructed from a premature infant gut community with otherwise low bacterial novelty that shifts toward anaerobic metabolism during the third week of life.</title>
        <authorList>
            <person name="Brown C.T."/>
            <person name="Sharon I."/>
            <person name="Thomas B.C."/>
            <person name="Castelle C.J."/>
            <person name="Morowitz M.J."/>
            <person name="Banfield J.F."/>
        </authorList>
    </citation>
    <scope>NUCLEOTIDE SEQUENCE</scope>
</reference>
<feature type="non-terminal residue" evidence="1">
    <location>
        <position position="102"/>
    </location>
</feature>
<dbReference type="Gene3D" id="1.10.287.950">
    <property type="entry name" value="Methyl-accepting chemotaxis protein"/>
    <property type="match status" value="1"/>
</dbReference>
<proteinExistence type="predicted"/>
<comment type="caution">
    <text evidence="1">The sequence shown here is derived from an EMBL/GenBank/DDBJ whole genome shotgun (WGS) entry which is preliminary data.</text>
</comment>
<feature type="non-terminal residue" evidence="1">
    <location>
        <position position="1"/>
    </location>
</feature>
<sequence>SLIKFITVVNLLENSKEQNSVFQNTRDKFYDITASIQEMDSLILDISSIVQETNDISIKANESSNGVLNNMTELETVIKKTVLAIENLKKNSQEITNVMNLI</sequence>
<gene>
    <name evidence="1" type="ORF">Q604_UNBC16491G0001</name>
</gene>
<organism evidence="1">
    <name type="scientific">human gut metagenome</name>
    <dbReference type="NCBI Taxonomy" id="408170"/>
    <lineage>
        <taxon>unclassified sequences</taxon>
        <taxon>metagenomes</taxon>
        <taxon>organismal metagenomes</taxon>
    </lineage>
</organism>
<accession>W1XHJ5</accession>
<name>W1XHJ5_9ZZZZ</name>
<protein>
    <submittedName>
        <fullName evidence="1">Methyl-accepting chemotaxis sensory transducer</fullName>
    </submittedName>
</protein>
<dbReference type="EMBL" id="AZMM01016491">
    <property type="protein sequence ID" value="ETJ28965.1"/>
    <property type="molecule type" value="Genomic_DNA"/>
</dbReference>
<dbReference type="SUPFAM" id="SSF58104">
    <property type="entry name" value="Methyl-accepting chemotaxis protein (MCP) signaling domain"/>
    <property type="match status" value="1"/>
</dbReference>